<accession>A0A3D5N963</accession>
<dbReference type="Pfam" id="PF07508">
    <property type="entry name" value="Recombinase"/>
    <property type="match status" value="1"/>
</dbReference>
<gene>
    <name evidence="3" type="ORF">DHR80_10480</name>
</gene>
<dbReference type="InterPro" id="IPR011109">
    <property type="entry name" value="DNA_bind_recombinase_dom"/>
</dbReference>
<dbReference type="EMBL" id="DPOP01000088">
    <property type="protein sequence ID" value="HCW67610.1"/>
    <property type="molecule type" value="Genomic_DNA"/>
</dbReference>
<keyword evidence="1" id="KW-0175">Coiled coil</keyword>
<dbReference type="Proteomes" id="UP000264179">
    <property type="component" value="Unassembled WGS sequence"/>
</dbReference>
<dbReference type="PROSITE" id="PS51737">
    <property type="entry name" value="RECOMBINASE_DNA_BIND"/>
    <property type="match status" value="1"/>
</dbReference>
<dbReference type="Gene3D" id="3.40.50.1390">
    <property type="entry name" value="Resolvase, N-terminal catalytic domain"/>
    <property type="match status" value="1"/>
</dbReference>
<dbReference type="Pfam" id="PF00239">
    <property type="entry name" value="Resolvase"/>
    <property type="match status" value="1"/>
</dbReference>
<proteinExistence type="predicted"/>
<evidence type="ECO:0000313" key="3">
    <source>
        <dbReference type="EMBL" id="HCW67610.1"/>
    </source>
</evidence>
<evidence type="ECO:0000259" key="2">
    <source>
        <dbReference type="PROSITE" id="PS51737"/>
    </source>
</evidence>
<dbReference type="InterPro" id="IPR006119">
    <property type="entry name" value="Resolv_N"/>
</dbReference>
<dbReference type="GO" id="GO:0003677">
    <property type="term" value="F:DNA binding"/>
    <property type="evidence" value="ECO:0007669"/>
    <property type="project" value="InterPro"/>
</dbReference>
<dbReference type="AlphaFoldDB" id="A0A3D5N963"/>
<dbReference type="SUPFAM" id="SSF53041">
    <property type="entry name" value="Resolvase-like"/>
    <property type="match status" value="1"/>
</dbReference>
<dbReference type="Gene3D" id="3.90.1750.20">
    <property type="entry name" value="Putative Large Serine Recombinase, Chain B, Domain 2"/>
    <property type="match status" value="1"/>
</dbReference>
<dbReference type="SMART" id="SM00857">
    <property type="entry name" value="Resolvase"/>
    <property type="match status" value="1"/>
</dbReference>
<evidence type="ECO:0000256" key="1">
    <source>
        <dbReference type="SAM" id="Coils"/>
    </source>
</evidence>
<reference evidence="3 4" key="1">
    <citation type="journal article" date="2018" name="Nat. Biotechnol.">
        <title>A standardized bacterial taxonomy based on genome phylogeny substantially revises the tree of life.</title>
        <authorList>
            <person name="Parks D.H."/>
            <person name="Chuvochina M."/>
            <person name="Waite D.W."/>
            <person name="Rinke C."/>
            <person name="Skarshewski A."/>
            <person name="Chaumeil P.A."/>
            <person name="Hugenholtz P."/>
        </authorList>
    </citation>
    <scope>NUCLEOTIDE SEQUENCE [LARGE SCALE GENOMIC DNA]</scope>
    <source>
        <strain evidence="3">UBA9881</strain>
    </source>
</reference>
<dbReference type="InterPro" id="IPR038109">
    <property type="entry name" value="DNA_bind_recomb_sf"/>
</dbReference>
<protein>
    <recommendedName>
        <fullName evidence="2">Recombinase domain-containing protein</fullName>
    </recommendedName>
</protein>
<dbReference type="InterPro" id="IPR036162">
    <property type="entry name" value="Resolvase-like_N_sf"/>
</dbReference>
<dbReference type="CDD" id="cd00338">
    <property type="entry name" value="Ser_Recombinase"/>
    <property type="match status" value="1"/>
</dbReference>
<dbReference type="PANTHER" id="PTHR30461">
    <property type="entry name" value="DNA-INVERTASE FROM LAMBDOID PROPHAGE"/>
    <property type="match status" value="1"/>
</dbReference>
<feature type="domain" description="Recombinase" evidence="2">
    <location>
        <begin position="149"/>
        <end position="292"/>
    </location>
</feature>
<dbReference type="GO" id="GO:0000150">
    <property type="term" value="F:DNA strand exchange activity"/>
    <property type="evidence" value="ECO:0007669"/>
    <property type="project" value="InterPro"/>
</dbReference>
<dbReference type="InterPro" id="IPR050639">
    <property type="entry name" value="SSR_resolvase"/>
</dbReference>
<sequence length="538" mass="62306">MRVAIYARHSTDRQTTSTQDQIVRCEGHCSAQKYHVIDVYYDEAMSGAHMDSRPGISSLLMGAFDNRFDRIVCEDLSRISRDQGDVANFFKKMGFVGIEVETISEGIINELHIGLKGTMNALYLKDLSDKTHRGVVSAVLRGGVPGGNTYGYELVRTFDERGEPIRGKRQIIESEAATVRKIFELYQSGNKLKYICEELDAENIASPNGGKWNSTTLVGTRSRKTGLLRNTLYKGIVTFNKLHYRKNPSTGRKVPVVRPEDEWVRVPIPELQIVDDQVFDEVQSMLDERSSKANEYREMVKLRSPEETKQLHKNLNRSWRERQIKTNERVTAVFAGRLRCVEHGTKIGAHWAHHYSCSNPNCPHRSVPYDQLIDVALREALRLKTTDIAQFYDSKEMIEKRERVNKRIKTAEVRLKGLRARAEHILNSLDLLNGNAWLEDNAEQVRLIRLEIDREKRKLKEISRPTEIKKIHERFLRLINKLLVWSRDPEAVTQLRHSMKLYYIHAHWDDAGQRWYRSCDIEYDFPAMVRILGSQKNK</sequence>
<dbReference type="RefSeq" id="WP_277277496.1">
    <property type="nucleotide sequence ID" value="NZ_DPOP01000088.1"/>
</dbReference>
<dbReference type="PANTHER" id="PTHR30461:SF23">
    <property type="entry name" value="DNA RECOMBINASE-RELATED"/>
    <property type="match status" value="1"/>
</dbReference>
<feature type="coiled-coil region" evidence="1">
    <location>
        <begin position="394"/>
        <end position="421"/>
    </location>
</feature>
<comment type="caution">
    <text evidence="3">The sequence shown here is derived from an EMBL/GenBank/DDBJ whole genome shotgun (WGS) entry which is preliminary data.</text>
</comment>
<name>A0A3D5N963_9PROT</name>
<organism evidence="3 4">
    <name type="scientific">Thalassospira lucentensis</name>
    <dbReference type="NCBI Taxonomy" id="168935"/>
    <lineage>
        <taxon>Bacteria</taxon>
        <taxon>Pseudomonadati</taxon>
        <taxon>Pseudomonadota</taxon>
        <taxon>Alphaproteobacteria</taxon>
        <taxon>Rhodospirillales</taxon>
        <taxon>Thalassospiraceae</taxon>
        <taxon>Thalassospira</taxon>
    </lineage>
</organism>
<evidence type="ECO:0000313" key="4">
    <source>
        <dbReference type="Proteomes" id="UP000264179"/>
    </source>
</evidence>